<accession>A0A7H8Q5T9</accession>
<sequence length="174" mass="20428">MHFLPRRRALVVVPVLIFFIFAIALFPLKRSYVFYDNRTEKLAGYLPLEETDFQIKYIHSIHLSEVLESYKVLPDNRLKLVELEYEDFNIGMPSNAGEGETFVEKDGKYFIKNMKRELADFRLLVGDVDAGLYFLTGEKEFDLKKNLERGKSYTFRVQRLSAFQQLKGVKLNEQ</sequence>
<protein>
    <submittedName>
        <fullName evidence="2">DUF1850 domain-containing protein</fullName>
    </submittedName>
</protein>
<keyword evidence="1" id="KW-0472">Membrane</keyword>
<dbReference type="EMBL" id="CP051177">
    <property type="protein sequence ID" value="QKX49287.1"/>
    <property type="molecule type" value="Genomic_DNA"/>
</dbReference>
<dbReference type="AlphaFoldDB" id="A0A7H8Q5T9"/>
<gene>
    <name evidence="2" type="ORF">HF394_01130</name>
</gene>
<feature type="transmembrane region" description="Helical" evidence="1">
    <location>
        <begin position="9"/>
        <end position="28"/>
    </location>
</feature>
<keyword evidence="3" id="KW-1185">Reference proteome</keyword>
<keyword evidence="1" id="KW-1133">Transmembrane helix</keyword>
<evidence type="ECO:0000313" key="2">
    <source>
        <dbReference type="EMBL" id="QKX49287.1"/>
    </source>
</evidence>
<evidence type="ECO:0000313" key="3">
    <source>
        <dbReference type="Proteomes" id="UP000509222"/>
    </source>
</evidence>
<dbReference type="RefSeq" id="WP_036807280.1">
    <property type="nucleotide sequence ID" value="NZ_CP051177.1"/>
</dbReference>
<reference evidence="3" key="1">
    <citation type="submission" date="2020-06" db="EMBL/GenBank/DDBJ databases">
        <title>Isolation of Planomicrobium glaciei.</title>
        <authorList>
            <person name="Malisova L."/>
            <person name="Safrankova R."/>
            <person name="Jakubu V."/>
            <person name="Spanelova P."/>
        </authorList>
    </citation>
    <scope>NUCLEOTIDE SEQUENCE [LARGE SCALE GENOMIC DNA]</scope>
    <source>
        <strain evidence="3">NRL-ATB46093</strain>
    </source>
</reference>
<keyword evidence="1" id="KW-0812">Transmembrane</keyword>
<dbReference type="InterPro" id="IPR015001">
    <property type="entry name" value="DUF1850"/>
</dbReference>
<dbReference type="Pfam" id="PF08905">
    <property type="entry name" value="DUF1850"/>
    <property type="match status" value="1"/>
</dbReference>
<proteinExistence type="predicted"/>
<organism evidence="2 3">
    <name type="scientific">Planococcus glaciei</name>
    <dbReference type="NCBI Taxonomy" id="459472"/>
    <lineage>
        <taxon>Bacteria</taxon>
        <taxon>Bacillati</taxon>
        <taxon>Bacillota</taxon>
        <taxon>Bacilli</taxon>
        <taxon>Bacillales</taxon>
        <taxon>Caryophanaceae</taxon>
        <taxon>Planococcus</taxon>
    </lineage>
</organism>
<dbReference type="Proteomes" id="UP000509222">
    <property type="component" value="Chromosome"/>
</dbReference>
<evidence type="ECO:0000256" key="1">
    <source>
        <dbReference type="SAM" id="Phobius"/>
    </source>
</evidence>
<name>A0A7H8Q5T9_9BACL</name>